<protein>
    <submittedName>
        <fullName evidence="3">Unannotated protein</fullName>
    </submittedName>
</protein>
<proteinExistence type="predicted"/>
<sequence length="77" mass="8385">MHDIADLELRGVPSLFVASSEFINAASAQAEALGFPDIARVFVGHPIQDRTDDEMRELAELSFPEILRKITSASLSA</sequence>
<organism evidence="3">
    <name type="scientific">freshwater metagenome</name>
    <dbReference type="NCBI Taxonomy" id="449393"/>
    <lineage>
        <taxon>unclassified sequences</taxon>
        <taxon>metagenomes</taxon>
        <taxon>ecological metagenomes</taxon>
    </lineage>
</organism>
<feature type="domain" description="UGSC-like" evidence="1">
    <location>
        <begin position="1"/>
        <end position="71"/>
    </location>
</feature>
<evidence type="ECO:0000259" key="1">
    <source>
        <dbReference type="Pfam" id="PF24696"/>
    </source>
</evidence>
<dbReference type="Pfam" id="PF24696">
    <property type="entry name" value="UGSC"/>
    <property type="match status" value="1"/>
</dbReference>
<evidence type="ECO:0000313" key="2">
    <source>
        <dbReference type="EMBL" id="CAB5018490.1"/>
    </source>
</evidence>
<name>A0A6J7UHQ4_9ZZZZ</name>
<dbReference type="EMBL" id="CAFBPN010000029">
    <property type="protein sequence ID" value="CAB5018490.1"/>
    <property type="molecule type" value="Genomic_DNA"/>
</dbReference>
<accession>A0A6J7UHQ4</accession>
<dbReference type="EMBL" id="CAFBQU010000020">
    <property type="protein sequence ID" value="CAB5065370.1"/>
    <property type="molecule type" value="Genomic_DNA"/>
</dbReference>
<dbReference type="AlphaFoldDB" id="A0A6J7UHQ4"/>
<evidence type="ECO:0000313" key="3">
    <source>
        <dbReference type="EMBL" id="CAB5065370.1"/>
    </source>
</evidence>
<reference evidence="3" key="1">
    <citation type="submission" date="2020-05" db="EMBL/GenBank/DDBJ databases">
        <authorList>
            <person name="Chiriac C."/>
            <person name="Salcher M."/>
            <person name="Ghai R."/>
            <person name="Kavagutti S V."/>
        </authorList>
    </citation>
    <scope>NUCLEOTIDE SEQUENCE</scope>
</reference>
<dbReference type="InterPro" id="IPR057767">
    <property type="entry name" value="UGSC-like_dom"/>
</dbReference>
<gene>
    <name evidence="2" type="ORF">UFOPK4098_00716</name>
    <name evidence="3" type="ORF">UFOPK4347_00921</name>
</gene>